<keyword evidence="2" id="KW-1185">Reference proteome</keyword>
<dbReference type="Proteomes" id="UP000222417">
    <property type="component" value="Segment"/>
</dbReference>
<proteinExistence type="predicted"/>
<evidence type="ECO:0000313" key="2">
    <source>
        <dbReference type="Proteomes" id="UP000222417"/>
    </source>
</evidence>
<sequence length="98" mass="11022">MKKITRWWVARTSPNDVALDLATVCTRVINRSRVGNAVASQLTQVTETEIERVKKLNVNATDINMLVQILCGLGVQLDCSAANIPDIIKREWDLEEEQ</sequence>
<reference evidence="1 2" key="1">
    <citation type="submission" date="2016-12" db="EMBL/GenBank/DDBJ databases">
        <title>Providencia rettgeri phage vB-PreS_PR1 - a deep-branching member of the T5-like siphoviruses.</title>
        <authorList>
            <person name="Oliveira H."/>
            <person name="Pinto G."/>
            <person name="Hendrix H."/>
            <person name="Noben J.-P."/>
            <person name="Gawor J."/>
            <person name="Lobocka M."/>
            <person name="Lavigne R."/>
            <person name="Azeredo J."/>
        </authorList>
    </citation>
    <scope>NUCLEOTIDE SEQUENCE [LARGE SCALE GENOMIC DNA]</scope>
</reference>
<accession>A0A1S6KV52</accession>
<dbReference type="EMBL" id="KY363465">
    <property type="protein sequence ID" value="AQT25318.1"/>
    <property type="molecule type" value="Genomic_DNA"/>
</dbReference>
<name>A0A1S6KV52_9CAUD</name>
<evidence type="ECO:0000313" key="1">
    <source>
        <dbReference type="EMBL" id="AQT25318.1"/>
    </source>
</evidence>
<organism evidence="1 2">
    <name type="scientific">Providencia phage vB_PreS_PR1</name>
    <dbReference type="NCBI Taxonomy" id="1931407"/>
    <lineage>
        <taxon>Viruses</taxon>
        <taxon>Duplodnaviria</taxon>
        <taxon>Heunggongvirae</taxon>
        <taxon>Uroviricota</taxon>
        <taxon>Caudoviricetes</taxon>
        <taxon>Demerecviridae</taxon>
        <taxon>Priunavirus</taxon>
        <taxon>Priunavirus PR1</taxon>
    </lineage>
</organism>
<gene>
    <name evidence="1" type="ORF">PR1_106</name>
</gene>
<protein>
    <submittedName>
        <fullName evidence="1">Uncharacterized protein</fullName>
    </submittedName>
</protein>